<reference evidence="5" key="1">
    <citation type="submission" date="2019-09" db="EMBL/GenBank/DDBJ databases">
        <title>Draft genome information of white flower Hibiscus syriacus.</title>
        <authorList>
            <person name="Kim Y.-M."/>
        </authorList>
    </citation>
    <scope>NUCLEOTIDE SEQUENCE [LARGE SCALE GENOMIC DNA]</scope>
    <source>
        <strain evidence="5">YM2019G1</strain>
    </source>
</reference>
<evidence type="ECO:0008006" key="7">
    <source>
        <dbReference type="Google" id="ProtNLM"/>
    </source>
</evidence>
<proteinExistence type="predicted"/>
<dbReference type="GO" id="GO:0005524">
    <property type="term" value="F:ATP binding"/>
    <property type="evidence" value="ECO:0007669"/>
    <property type="project" value="UniProtKB-KW"/>
</dbReference>
<evidence type="ECO:0000256" key="3">
    <source>
        <dbReference type="ARBA" id="ARBA00022777"/>
    </source>
</evidence>
<dbReference type="PANTHER" id="PTHR47973">
    <property type="entry name" value="CYSTEINE-RICH RECEPTOR-LIKE PROTEIN KINASE 3"/>
    <property type="match status" value="1"/>
</dbReference>
<dbReference type="SUPFAM" id="SSF56112">
    <property type="entry name" value="Protein kinase-like (PK-like)"/>
    <property type="match status" value="1"/>
</dbReference>
<dbReference type="EMBL" id="VEPZ02001248">
    <property type="protein sequence ID" value="KAE8684141.1"/>
    <property type="molecule type" value="Genomic_DNA"/>
</dbReference>
<keyword evidence="6" id="KW-1185">Reference proteome</keyword>
<keyword evidence="1" id="KW-0808">Transferase</keyword>
<dbReference type="Proteomes" id="UP000436088">
    <property type="component" value="Unassembled WGS sequence"/>
</dbReference>
<accession>A0A6A2YX79</accession>
<evidence type="ECO:0000256" key="2">
    <source>
        <dbReference type="ARBA" id="ARBA00022741"/>
    </source>
</evidence>
<dbReference type="InterPro" id="IPR052059">
    <property type="entry name" value="CR_Ser/Thr_kinase"/>
</dbReference>
<evidence type="ECO:0000256" key="1">
    <source>
        <dbReference type="ARBA" id="ARBA00022679"/>
    </source>
</evidence>
<name>A0A6A2YX79_HIBSY</name>
<evidence type="ECO:0000313" key="5">
    <source>
        <dbReference type="EMBL" id="KAE8684141.1"/>
    </source>
</evidence>
<evidence type="ECO:0000256" key="4">
    <source>
        <dbReference type="ARBA" id="ARBA00022840"/>
    </source>
</evidence>
<organism evidence="5 6">
    <name type="scientific">Hibiscus syriacus</name>
    <name type="common">Rose of Sharon</name>
    <dbReference type="NCBI Taxonomy" id="106335"/>
    <lineage>
        <taxon>Eukaryota</taxon>
        <taxon>Viridiplantae</taxon>
        <taxon>Streptophyta</taxon>
        <taxon>Embryophyta</taxon>
        <taxon>Tracheophyta</taxon>
        <taxon>Spermatophyta</taxon>
        <taxon>Magnoliopsida</taxon>
        <taxon>eudicotyledons</taxon>
        <taxon>Gunneridae</taxon>
        <taxon>Pentapetalae</taxon>
        <taxon>rosids</taxon>
        <taxon>malvids</taxon>
        <taxon>Malvales</taxon>
        <taxon>Malvaceae</taxon>
        <taxon>Malvoideae</taxon>
        <taxon>Hibiscus</taxon>
    </lineage>
</organism>
<dbReference type="GO" id="GO:0016301">
    <property type="term" value="F:kinase activity"/>
    <property type="evidence" value="ECO:0007669"/>
    <property type="project" value="UniProtKB-KW"/>
</dbReference>
<keyword evidence="4" id="KW-0067">ATP-binding</keyword>
<sequence length="134" mass="15067">MSTRVAGTLGYVAPEYALYALFDDHTLLLTDWAWSLVEQGRLFDVIDETMPELGHPEVMEKYISVAILSSHPQLHARPTMDQIVRILETNSPVHSNPELAFREKRATSRSSRCPAPASSMSCVLSIRFTLSFIM</sequence>
<dbReference type="InterPro" id="IPR011009">
    <property type="entry name" value="Kinase-like_dom_sf"/>
</dbReference>
<keyword evidence="3" id="KW-0418">Kinase</keyword>
<comment type="caution">
    <text evidence="5">The sequence shown here is derived from an EMBL/GenBank/DDBJ whole genome shotgun (WGS) entry which is preliminary data.</text>
</comment>
<gene>
    <name evidence="5" type="ORF">F3Y22_tig00111151pilonHSYRG00124</name>
</gene>
<keyword evidence="2" id="KW-0547">Nucleotide-binding</keyword>
<dbReference type="Gene3D" id="1.10.510.10">
    <property type="entry name" value="Transferase(Phosphotransferase) domain 1"/>
    <property type="match status" value="1"/>
</dbReference>
<evidence type="ECO:0000313" key="6">
    <source>
        <dbReference type="Proteomes" id="UP000436088"/>
    </source>
</evidence>
<dbReference type="AlphaFoldDB" id="A0A6A2YX79"/>
<protein>
    <recommendedName>
        <fullName evidence="7">Protein kinase domain-containing protein</fullName>
    </recommendedName>
</protein>